<dbReference type="EMBL" id="BAAAZG010000025">
    <property type="protein sequence ID" value="GAA4078553.1"/>
    <property type="molecule type" value="Genomic_DNA"/>
</dbReference>
<evidence type="ECO:0000313" key="9">
    <source>
        <dbReference type="EMBL" id="GAA4078553.1"/>
    </source>
</evidence>
<dbReference type="Proteomes" id="UP001500683">
    <property type="component" value="Unassembled WGS sequence"/>
</dbReference>
<proteinExistence type="inferred from homology"/>
<evidence type="ECO:0000256" key="6">
    <source>
        <dbReference type="ARBA" id="ARBA00023136"/>
    </source>
</evidence>
<dbReference type="InterPro" id="IPR000515">
    <property type="entry name" value="MetI-like"/>
</dbReference>
<comment type="similarity">
    <text evidence="7">Belongs to the binding-protein-dependent transport system permease family.</text>
</comment>
<dbReference type="PROSITE" id="PS50928">
    <property type="entry name" value="ABC_TM1"/>
    <property type="match status" value="1"/>
</dbReference>
<keyword evidence="3" id="KW-1003">Cell membrane</keyword>
<feature type="domain" description="ABC transmembrane type-1" evidence="8">
    <location>
        <begin position="110"/>
        <end position="310"/>
    </location>
</feature>
<dbReference type="InterPro" id="IPR035906">
    <property type="entry name" value="MetI-like_sf"/>
</dbReference>
<dbReference type="PANTHER" id="PTHR43163">
    <property type="entry name" value="DIPEPTIDE TRANSPORT SYSTEM PERMEASE PROTEIN DPPB-RELATED"/>
    <property type="match status" value="1"/>
</dbReference>
<keyword evidence="4 7" id="KW-0812">Transmembrane</keyword>
<name>A0ABP7W2E8_9ACTN</name>
<accession>A0ABP7W2E8</accession>
<evidence type="ECO:0000256" key="4">
    <source>
        <dbReference type="ARBA" id="ARBA00022692"/>
    </source>
</evidence>
<reference evidence="10" key="1">
    <citation type="journal article" date="2019" name="Int. J. Syst. Evol. Microbiol.">
        <title>The Global Catalogue of Microorganisms (GCM) 10K type strain sequencing project: providing services to taxonomists for standard genome sequencing and annotation.</title>
        <authorList>
            <consortium name="The Broad Institute Genomics Platform"/>
            <consortium name="The Broad Institute Genome Sequencing Center for Infectious Disease"/>
            <person name="Wu L."/>
            <person name="Ma J."/>
        </authorList>
    </citation>
    <scope>NUCLEOTIDE SEQUENCE [LARGE SCALE GENOMIC DNA]</scope>
    <source>
        <strain evidence="10">JCM 16702</strain>
    </source>
</reference>
<feature type="transmembrane region" description="Helical" evidence="7">
    <location>
        <begin position="20"/>
        <end position="43"/>
    </location>
</feature>
<comment type="subcellular location">
    <subcellularLocation>
        <location evidence="1 7">Cell membrane</location>
        <topology evidence="1 7">Multi-pass membrane protein</topology>
    </subcellularLocation>
</comment>
<evidence type="ECO:0000259" key="8">
    <source>
        <dbReference type="PROSITE" id="PS50928"/>
    </source>
</evidence>
<keyword evidence="6 7" id="KW-0472">Membrane</keyword>
<evidence type="ECO:0000256" key="5">
    <source>
        <dbReference type="ARBA" id="ARBA00022989"/>
    </source>
</evidence>
<evidence type="ECO:0000256" key="7">
    <source>
        <dbReference type="RuleBase" id="RU363032"/>
    </source>
</evidence>
<dbReference type="PANTHER" id="PTHR43163:SF6">
    <property type="entry name" value="DIPEPTIDE TRANSPORT SYSTEM PERMEASE PROTEIN DPPB-RELATED"/>
    <property type="match status" value="1"/>
</dbReference>
<protein>
    <submittedName>
        <fullName evidence="9">ABC transporter permease</fullName>
    </submittedName>
</protein>
<sequence>MKALWTHWTSPRFRVARAVLVRLGTSVLVLWGAVTVAFVALHLTPGSVEQALVGPNTITPQARAELVAEYGLDEPLLVQYGRLVGRMARGDLGQSYQLHEPVADALGSQLGPSLQLAGAAMALAVVASLTLALLTAGRGRWIRGLSSGIELVGVSIPTFWTAIVLLTVFSFQRGWFPAAGADGGAALVLPAVAVAVPLTALLTQLLRDSLELALDEPFVLTARARGLSDLAVRMRHALRHALLPALTLAGWMFGALVGALVVVEEIFARPGLGRLVLTAVEGKDLPVVMGAVLVTAVLYVAVNIVLDLLYLVVDPRLRGAR</sequence>
<feature type="transmembrane region" description="Helical" evidence="7">
    <location>
        <begin position="287"/>
        <end position="313"/>
    </location>
</feature>
<gene>
    <name evidence="9" type="ORF">GCM10022214_40790</name>
</gene>
<evidence type="ECO:0000256" key="1">
    <source>
        <dbReference type="ARBA" id="ARBA00004651"/>
    </source>
</evidence>
<keyword evidence="5 7" id="KW-1133">Transmembrane helix</keyword>
<dbReference type="CDD" id="cd06261">
    <property type="entry name" value="TM_PBP2"/>
    <property type="match status" value="1"/>
</dbReference>
<dbReference type="Pfam" id="PF00528">
    <property type="entry name" value="BPD_transp_1"/>
    <property type="match status" value="1"/>
</dbReference>
<evidence type="ECO:0000256" key="3">
    <source>
        <dbReference type="ARBA" id="ARBA00022475"/>
    </source>
</evidence>
<keyword evidence="2 7" id="KW-0813">Transport</keyword>
<dbReference type="SUPFAM" id="SSF161098">
    <property type="entry name" value="MetI-like"/>
    <property type="match status" value="1"/>
</dbReference>
<keyword evidence="10" id="KW-1185">Reference proteome</keyword>
<comment type="caution">
    <text evidence="9">The sequence shown here is derived from an EMBL/GenBank/DDBJ whole genome shotgun (WGS) entry which is preliminary data.</text>
</comment>
<dbReference type="Gene3D" id="1.10.3720.10">
    <property type="entry name" value="MetI-like"/>
    <property type="match status" value="1"/>
</dbReference>
<evidence type="ECO:0000313" key="10">
    <source>
        <dbReference type="Proteomes" id="UP001500683"/>
    </source>
</evidence>
<feature type="transmembrane region" description="Helical" evidence="7">
    <location>
        <begin position="183"/>
        <end position="202"/>
    </location>
</feature>
<feature type="transmembrane region" description="Helical" evidence="7">
    <location>
        <begin position="148"/>
        <end position="171"/>
    </location>
</feature>
<organism evidence="9 10">
    <name type="scientific">Actinomadura miaoliensis</name>
    <dbReference type="NCBI Taxonomy" id="430685"/>
    <lineage>
        <taxon>Bacteria</taxon>
        <taxon>Bacillati</taxon>
        <taxon>Actinomycetota</taxon>
        <taxon>Actinomycetes</taxon>
        <taxon>Streptosporangiales</taxon>
        <taxon>Thermomonosporaceae</taxon>
        <taxon>Actinomadura</taxon>
    </lineage>
</organism>
<evidence type="ECO:0000256" key="2">
    <source>
        <dbReference type="ARBA" id="ARBA00022448"/>
    </source>
</evidence>
<feature type="transmembrane region" description="Helical" evidence="7">
    <location>
        <begin position="242"/>
        <end position="267"/>
    </location>
</feature>
<feature type="transmembrane region" description="Helical" evidence="7">
    <location>
        <begin position="116"/>
        <end position="136"/>
    </location>
</feature>